<evidence type="ECO:0000313" key="3">
    <source>
        <dbReference type="EMBL" id="CAG9990151.1"/>
    </source>
</evidence>
<dbReference type="Pfam" id="PF20789">
    <property type="entry name" value="4HBT_3C"/>
    <property type="match status" value="1"/>
</dbReference>
<dbReference type="PANTHER" id="PTHR38110">
    <property type="entry name" value="CHROMOSOME 23, WHOLE GENOME SHOTGUN SEQUENCE"/>
    <property type="match status" value="1"/>
</dbReference>
<dbReference type="PANTHER" id="PTHR38110:SF4">
    <property type="entry name" value="THIOESTERASE-LIKE SUPERFAMILY-DOMAIN-CONTAINING PROTEIN"/>
    <property type="match status" value="1"/>
</dbReference>
<comment type="caution">
    <text evidence="3">The sequence shown here is derived from an EMBL/GenBank/DDBJ whole genome shotgun (WGS) entry which is preliminary data.</text>
</comment>
<dbReference type="InterPro" id="IPR052389">
    <property type="entry name" value="Sec_Metab_Biosynth-Assoc"/>
</dbReference>
<dbReference type="OrthoDB" id="2532955at2759"/>
<dbReference type="AlphaFoldDB" id="A0A9N9UJ75"/>
<feature type="domain" description="Acyl-CoA thioesterase-like N-terminal HotDog" evidence="1">
    <location>
        <begin position="25"/>
        <end position="112"/>
    </location>
</feature>
<dbReference type="Proteomes" id="UP000754883">
    <property type="component" value="Unassembled WGS sequence"/>
</dbReference>
<evidence type="ECO:0008006" key="5">
    <source>
        <dbReference type="Google" id="ProtNLM"/>
    </source>
</evidence>
<dbReference type="InterPro" id="IPR042171">
    <property type="entry name" value="Acyl-CoA_hotdog"/>
</dbReference>
<accession>A0A9N9UJ75</accession>
<reference evidence="3 4" key="2">
    <citation type="submission" date="2021-10" db="EMBL/GenBank/DDBJ databases">
        <authorList>
            <person name="Piombo E."/>
        </authorList>
    </citation>
    <scope>NUCLEOTIDE SEQUENCE [LARGE SCALE GENOMIC DNA]</scope>
</reference>
<organism evidence="3 4">
    <name type="scientific">Clonostachys byssicola</name>
    <dbReference type="NCBI Taxonomy" id="160290"/>
    <lineage>
        <taxon>Eukaryota</taxon>
        <taxon>Fungi</taxon>
        <taxon>Dikarya</taxon>
        <taxon>Ascomycota</taxon>
        <taxon>Pezizomycotina</taxon>
        <taxon>Sordariomycetes</taxon>
        <taxon>Hypocreomycetidae</taxon>
        <taxon>Hypocreales</taxon>
        <taxon>Bionectriaceae</taxon>
        <taxon>Clonostachys</taxon>
    </lineage>
</organism>
<evidence type="ECO:0000313" key="4">
    <source>
        <dbReference type="Proteomes" id="UP000754883"/>
    </source>
</evidence>
<sequence length="339" mass="37326">MTEILQKQINLQQISSNKYSASWHNDWVVGKTLNGGHLASVLMHAARRHLLLDPTLAARDQPDVLSLHIEFLHACEVKDTTITITTLRTGSSTSTLLLELSQDSGTPGKSRPNAIAIANSTNFDKVLGPSAPTDWTLHPPPKPIPNFALVEAHKPEPNWISCTVAGELLPFTRRSLCLNPRGGFPTAGVYDAWNSFRDGELMDATYFGLLSDFIPAVGDSLTGEGMYNAHAFYEKMEQWDKENPGVPAPLTNTIAEAMKAPTFSQTVTLNLEFRRRVPAEGLRWVFTRTAAKMMEGGRMGVDITLCDGNMNLVCEAHQLILALDAQRKFLSRKSKPSSL</sequence>
<dbReference type="InterPro" id="IPR049450">
    <property type="entry name" value="ACOT8-like_C"/>
</dbReference>
<dbReference type="Gene3D" id="2.40.160.210">
    <property type="entry name" value="Acyl-CoA thioesterase, double hotdog domain"/>
    <property type="match status" value="1"/>
</dbReference>
<evidence type="ECO:0000259" key="1">
    <source>
        <dbReference type="Pfam" id="PF13622"/>
    </source>
</evidence>
<evidence type="ECO:0000259" key="2">
    <source>
        <dbReference type="Pfam" id="PF20789"/>
    </source>
</evidence>
<dbReference type="EMBL" id="CABFNO020001469">
    <property type="protein sequence ID" value="CAG9990151.1"/>
    <property type="molecule type" value="Genomic_DNA"/>
</dbReference>
<feature type="domain" description="Acyl-CoA thioesterase-like C-terminal" evidence="2">
    <location>
        <begin position="169"/>
        <end position="321"/>
    </location>
</feature>
<gene>
    <name evidence="3" type="ORF">CBYS24578_00012386</name>
</gene>
<dbReference type="InterPro" id="IPR049449">
    <property type="entry name" value="TesB_ACOT8-like_N"/>
</dbReference>
<protein>
    <recommendedName>
        <fullName evidence="5">Thioesterase-like superfamily-domain-containing protein</fullName>
    </recommendedName>
</protein>
<dbReference type="InterPro" id="IPR029069">
    <property type="entry name" value="HotDog_dom_sf"/>
</dbReference>
<reference evidence="4" key="1">
    <citation type="submission" date="2019-06" db="EMBL/GenBank/DDBJ databases">
        <authorList>
            <person name="Broberg M."/>
        </authorList>
    </citation>
    <scope>NUCLEOTIDE SEQUENCE [LARGE SCALE GENOMIC DNA]</scope>
</reference>
<dbReference type="Pfam" id="PF13622">
    <property type="entry name" value="4HBT_3"/>
    <property type="match status" value="1"/>
</dbReference>
<dbReference type="SUPFAM" id="SSF54637">
    <property type="entry name" value="Thioesterase/thiol ester dehydrase-isomerase"/>
    <property type="match status" value="1"/>
</dbReference>
<name>A0A9N9UJ75_9HYPO</name>
<keyword evidence="4" id="KW-1185">Reference proteome</keyword>
<proteinExistence type="predicted"/>